<accession>A0A4P0XZW3</accession>
<dbReference type="EMBL" id="CABDVL010000003">
    <property type="protein sequence ID" value="VTM55068.1"/>
    <property type="molecule type" value="Genomic_DNA"/>
</dbReference>
<sequence>MKDGDMPKVIKEMCAERPDVGALACYLYDEIEARAKNHQTWL</sequence>
<dbReference type="Proteomes" id="UP000507695">
    <property type="component" value="Unassembled WGS sequence"/>
</dbReference>
<organism evidence="1">
    <name type="scientific">Klebsiella pneumoniae</name>
    <dbReference type="NCBI Taxonomy" id="573"/>
    <lineage>
        <taxon>Bacteria</taxon>
        <taxon>Pseudomonadati</taxon>
        <taxon>Pseudomonadota</taxon>
        <taxon>Gammaproteobacteria</taxon>
        <taxon>Enterobacterales</taxon>
        <taxon>Enterobacteriaceae</taxon>
        <taxon>Klebsiella/Raoultella group</taxon>
        <taxon>Klebsiella</taxon>
        <taxon>Klebsiella pneumoniae complex</taxon>
    </lineage>
</organism>
<reference evidence="1" key="1">
    <citation type="submission" date="2019-04" db="EMBL/GenBank/DDBJ databases">
        <authorList>
            <consortium name="Pathogen Informatics"/>
        </authorList>
    </citation>
    <scope>NUCLEOTIDE SEQUENCE</scope>
    <source>
        <strain evidence="1">NCTC9183</strain>
    </source>
</reference>
<protein>
    <submittedName>
        <fullName evidence="1">Uncharacterized protein</fullName>
    </submittedName>
</protein>
<evidence type="ECO:0000313" key="1">
    <source>
        <dbReference type="EMBL" id="VTM55068.1"/>
    </source>
</evidence>
<dbReference type="AlphaFoldDB" id="A0A4P0XZW3"/>
<gene>
    <name evidence="1" type="ORF">NCTC9183_03342</name>
</gene>
<proteinExistence type="predicted"/>
<name>A0A4P0XZW3_KLEPN</name>